<evidence type="ECO:0000259" key="1">
    <source>
        <dbReference type="Pfam" id="PF05099"/>
    </source>
</evidence>
<evidence type="ECO:0000313" key="2">
    <source>
        <dbReference type="EMBL" id="MBT1778297.1"/>
    </source>
</evidence>
<dbReference type="Pfam" id="PF05099">
    <property type="entry name" value="TerB"/>
    <property type="match status" value="1"/>
</dbReference>
<dbReference type="Proteomes" id="UP000742934">
    <property type="component" value="Unassembled WGS sequence"/>
</dbReference>
<dbReference type="CDD" id="cd07176">
    <property type="entry name" value="terB"/>
    <property type="match status" value="1"/>
</dbReference>
<dbReference type="SUPFAM" id="SSF158682">
    <property type="entry name" value="TerB-like"/>
    <property type="match status" value="1"/>
</dbReference>
<name>A0A9Q2ZTZ3_9ENTR</name>
<organism evidence="2 3">
    <name type="scientific">Enterobacter hormaechei subsp. hoffmannii</name>
    <dbReference type="NCBI Taxonomy" id="1812934"/>
    <lineage>
        <taxon>Bacteria</taxon>
        <taxon>Pseudomonadati</taxon>
        <taxon>Pseudomonadota</taxon>
        <taxon>Gammaproteobacteria</taxon>
        <taxon>Enterobacterales</taxon>
        <taxon>Enterobacteriaceae</taxon>
        <taxon>Enterobacter</taxon>
        <taxon>Enterobacter cloacae complex</taxon>
    </lineage>
</organism>
<dbReference type="EMBL" id="JAHEVK010000019">
    <property type="protein sequence ID" value="MBT1778297.1"/>
    <property type="molecule type" value="Genomic_DNA"/>
</dbReference>
<dbReference type="InterPro" id="IPR007791">
    <property type="entry name" value="DjlA_N"/>
</dbReference>
<feature type="domain" description="Co-chaperone DjlA N-terminal" evidence="1">
    <location>
        <begin position="34"/>
        <end position="136"/>
    </location>
</feature>
<protein>
    <submittedName>
        <fullName evidence="2">TerB family tellurite resistance protein</fullName>
    </submittedName>
</protein>
<dbReference type="InterPro" id="IPR029024">
    <property type="entry name" value="TerB-like"/>
</dbReference>
<sequence>MLGFLRKKTRKAVVEVKKMENRDAVEATVWGGYYISYFDGECTAEEVSILEKAIQATPAFTPFASEIAQLSTNVRQQFEASARRAAAQALRELEDIAGTSDAVDVLCLCIDIADQDGIGEQEEKALRKIAQALQLSLDPYL</sequence>
<dbReference type="AlphaFoldDB" id="A0A9Q2ZTZ3"/>
<reference evidence="2" key="1">
    <citation type="submission" date="2021-05" db="EMBL/GenBank/DDBJ databases">
        <title>The batch submission of Enterobacter spp. strains.</title>
        <authorList>
            <person name="Wei L."/>
            <person name="Wang C."/>
            <person name="Feng Y."/>
            <person name="Zong Z."/>
        </authorList>
    </citation>
    <scope>NUCLEOTIDE SEQUENCE</scope>
    <source>
        <strain evidence="2">090086</strain>
    </source>
</reference>
<accession>A0A9Q2ZTZ3</accession>
<dbReference type="Gene3D" id="1.10.3680.10">
    <property type="entry name" value="TerB-like"/>
    <property type="match status" value="1"/>
</dbReference>
<gene>
    <name evidence="2" type="ORF">KK080_15965</name>
</gene>
<comment type="caution">
    <text evidence="2">The sequence shown here is derived from an EMBL/GenBank/DDBJ whole genome shotgun (WGS) entry which is preliminary data.</text>
</comment>
<proteinExistence type="predicted"/>
<evidence type="ECO:0000313" key="3">
    <source>
        <dbReference type="Proteomes" id="UP000742934"/>
    </source>
</evidence>